<dbReference type="Pfam" id="PF00679">
    <property type="entry name" value="EFG_C"/>
    <property type="match status" value="1"/>
</dbReference>
<organism evidence="3 4">
    <name type="scientific">Candidatus Dojkabacteria bacterium HGW-Dojkabacteria-1</name>
    <dbReference type="NCBI Taxonomy" id="2013761"/>
    <lineage>
        <taxon>Bacteria</taxon>
        <taxon>Candidatus Dojkabacteria</taxon>
    </lineage>
</organism>
<dbReference type="NCBIfam" id="TIGR00231">
    <property type="entry name" value="small_GTP"/>
    <property type="match status" value="1"/>
</dbReference>
<dbReference type="GO" id="GO:0005829">
    <property type="term" value="C:cytosol"/>
    <property type="evidence" value="ECO:0007669"/>
    <property type="project" value="TreeGrafter"/>
</dbReference>
<name>A0A2N2F3Y1_9BACT</name>
<dbReference type="PANTHER" id="PTHR42908:SF8">
    <property type="entry name" value="TR-TYPE G DOMAIN-CONTAINING PROTEIN"/>
    <property type="match status" value="1"/>
</dbReference>
<dbReference type="InterPro" id="IPR000640">
    <property type="entry name" value="EFG_V-like"/>
</dbReference>
<dbReference type="InterPro" id="IPR000795">
    <property type="entry name" value="T_Tr_GTP-bd_dom"/>
</dbReference>
<dbReference type="SUPFAM" id="SSF50447">
    <property type="entry name" value="Translation proteins"/>
    <property type="match status" value="1"/>
</dbReference>
<dbReference type="Gene3D" id="2.40.50.250">
    <property type="entry name" value="bipa protein"/>
    <property type="match status" value="1"/>
</dbReference>
<feature type="domain" description="Tr-type G" evidence="2">
    <location>
        <begin position="9"/>
        <end position="214"/>
    </location>
</feature>
<dbReference type="Pfam" id="PF03144">
    <property type="entry name" value="GTP_EFTU_D2"/>
    <property type="match status" value="1"/>
</dbReference>
<dbReference type="InterPro" id="IPR031157">
    <property type="entry name" value="G_TR_CS"/>
</dbReference>
<dbReference type="EMBL" id="PHAO01000001">
    <property type="protein sequence ID" value="PKN02889.1"/>
    <property type="molecule type" value="Genomic_DNA"/>
</dbReference>
<evidence type="ECO:0000256" key="1">
    <source>
        <dbReference type="ARBA" id="ARBA00023134"/>
    </source>
</evidence>
<dbReference type="InterPro" id="IPR004161">
    <property type="entry name" value="EFTu-like_2"/>
</dbReference>
<evidence type="ECO:0000313" key="3">
    <source>
        <dbReference type="EMBL" id="PKN02889.1"/>
    </source>
</evidence>
<dbReference type="CDD" id="cd03691">
    <property type="entry name" value="BipA_TypA_II"/>
    <property type="match status" value="1"/>
</dbReference>
<dbReference type="SUPFAM" id="SSF54980">
    <property type="entry name" value="EF-G C-terminal domain-like"/>
    <property type="match status" value="2"/>
</dbReference>
<dbReference type="PRINTS" id="PR00315">
    <property type="entry name" value="ELONGATNFCT"/>
</dbReference>
<protein>
    <submittedName>
        <fullName evidence="3">Translational GTPase TypA</fullName>
    </submittedName>
</protein>
<dbReference type="InterPro" id="IPR005225">
    <property type="entry name" value="Small_GTP-bd"/>
</dbReference>
<dbReference type="GO" id="GO:0005525">
    <property type="term" value="F:GTP binding"/>
    <property type="evidence" value="ECO:0007669"/>
    <property type="project" value="UniProtKB-KW"/>
</dbReference>
<comment type="caution">
    <text evidence="3">The sequence shown here is derived from an EMBL/GenBank/DDBJ whole genome shotgun (WGS) entry which is preliminary data.</text>
</comment>
<dbReference type="AlphaFoldDB" id="A0A2N2F3Y1"/>
<dbReference type="GO" id="GO:1990904">
    <property type="term" value="C:ribonucleoprotein complex"/>
    <property type="evidence" value="ECO:0007669"/>
    <property type="project" value="TreeGrafter"/>
</dbReference>
<dbReference type="GO" id="GO:0003924">
    <property type="term" value="F:GTPase activity"/>
    <property type="evidence" value="ECO:0007669"/>
    <property type="project" value="InterPro"/>
</dbReference>
<dbReference type="Pfam" id="PF21018">
    <property type="entry name" value="BipA_C"/>
    <property type="match status" value="1"/>
</dbReference>
<dbReference type="Gene3D" id="3.40.50.300">
    <property type="entry name" value="P-loop containing nucleotide triphosphate hydrolases"/>
    <property type="match status" value="1"/>
</dbReference>
<dbReference type="PROSITE" id="PS00301">
    <property type="entry name" value="G_TR_1"/>
    <property type="match status" value="1"/>
</dbReference>
<keyword evidence="1" id="KW-0342">GTP-binding</keyword>
<proteinExistence type="predicted"/>
<sequence>MEKISFKQENIRNVAIIAHVDHGKTTLVDAFMKQTHLFRENQEEMSQTRILDSGELEKEKGITIKAKNIAIKYGDFKINIIDTPGHADFGGEVERTLNMADSCLLLVDAQEGPMPQTKFVLKKALELGLKPILVINKIDKKLANCTKTIGKVQDLFLELATDPEQLDFPVYYAIAREGLIFKDLPEGDLTNTDNLNGDVTPILDEIVNNTPAPKGDINGTFQMQVTSLEYDNHLGRYLVGRINRGQVKVDSPIILLSKEEKIQGRVKELFTKEGLFWEPTESAIAGDIVALTGIESTAIGATICDISNQEVLPDINITPPSVKVKFESNSSPFAGKEGKFVTAKQLEQRLEQEKDTNISLNISKVGGSSYYVAGRGELQLSILVEQLRREGYEFQLSKPEVVLIEREGKKFEPIEELIIDCPSEYLSIITQEVSNRKGELIDIENSDNQTRFTYRILTRNLIGLHRILMNATKGTALINSFVYDYVPHSEGENLFRKGVIISAETGTSLGYALTTIQERGQLFTGPSEEVYEGMIIGINNHEQDLEVNPCKARHKTNVRMLRSEMTDICLKSTIQLTIEYALSFINDDELIEVTPKNIRLRKKLLTNTQRTWAKRGNLTAYAKQQMQSI</sequence>
<dbReference type="Gene3D" id="3.30.70.240">
    <property type="match status" value="1"/>
</dbReference>
<reference evidence="3 4" key="1">
    <citation type="journal article" date="2017" name="ISME J.">
        <title>Potential for microbial H2 and metal transformations associated with novel bacteria and archaea in deep terrestrial subsurface sediments.</title>
        <authorList>
            <person name="Hernsdorf A.W."/>
            <person name="Amano Y."/>
            <person name="Miyakawa K."/>
            <person name="Ise K."/>
            <person name="Suzuki Y."/>
            <person name="Anantharaman K."/>
            <person name="Probst A."/>
            <person name="Burstein D."/>
            <person name="Thomas B.C."/>
            <person name="Banfield J.F."/>
        </authorList>
    </citation>
    <scope>NUCLEOTIDE SEQUENCE [LARGE SCALE GENOMIC DNA]</scope>
    <source>
        <strain evidence="3">HGW-Dojkabacteria-1</strain>
    </source>
</reference>
<dbReference type="Proteomes" id="UP000233417">
    <property type="component" value="Unassembled WGS sequence"/>
</dbReference>
<gene>
    <name evidence="3" type="ORF">CVU76_02585</name>
</gene>
<dbReference type="Gene3D" id="2.40.30.10">
    <property type="entry name" value="Translation factors"/>
    <property type="match status" value="1"/>
</dbReference>
<dbReference type="InterPro" id="IPR009000">
    <property type="entry name" value="Transl_B-barrel_sf"/>
</dbReference>
<dbReference type="InterPro" id="IPR042116">
    <property type="entry name" value="TypA/BipA_C"/>
</dbReference>
<accession>A0A2N2F3Y1</accession>
<dbReference type="CDD" id="cd01891">
    <property type="entry name" value="TypA_BipA"/>
    <property type="match status" value="1"/>
</dbReference>
<dbReference type="InterPro" id="IPR047041">
    <property type="entry name" value="BipA_GTP-bd_dom"/>
</dbReference>
<keyword evidence="1" id="KW-0547">Nucleotide-binding</keyword>
<dbReference type="SUPFAM" id="SSF52540">
    <property type="entry name" value="P-loop containing nucleoside triphosphate hydrolases"/>
    <property type="match status" value="1"/>
</dbReference>
<dbReference type="InterPro" id="IPR047042">
    <property type="entry name" value="BipA_II"/>
</dbReference>
<dbReference type="PANTHER" id="PTHR42908">
    <property type="entry name" value="TRANSLATION ELONGATION FACTOR-RELATED"/>
    <property type="match status" value="1"/>
</dbReference>
<dbReference type="CDD" id="cd03710">
    <property type="entry name" value="BipA_TypA_C"/>
    <property type="match status" value="1"/>
</dbReference>
<dbReference type="Gene3D" id="3.30.70.870">
    <property type="entry name" value="Elongation Factor G (Translational Gtpase), domain 3"/>
    <property type="match status" value="1"/>
</dbReference>
<dbReference type="Pfam" id="PF00009">
    <property type="entry name" value="GTP_EFTU"/>
    <property type="match status" value="1"/>
</dbReference>
<dbReference type="PROSITE" id="PS51722">
    <property type="entry name" value="G_TR_2"/>
    <property type="match status" value="1"/>
</dbReference>
<dbReference type="InterPro" id="IPR035647">
    <property type="entry name" value="EFG_III/V"/>
</dbReference>
<dbReference type="InterPro" id="IPR035651">
    <property type="entry name" value="BipA_V"/>
</dbReference>
<dbReference type="InterPro" id="IPR048876">
    <property type="entry name" value="BipA_C"/>
</dbReference>
<evidence type="ECO:0000313" key="4">
    <source>
        <dbReference type="Proteomes" id="UP000233417"/>
    </source>
</evidence>
<dbReference type="InterPro" id="IPR027417">
    <property type="entry name" value="P-loop_NTPase"/>
</dbReference>
<evidence type="ECO:0000259" key="2">
    <source>
        <dbReference type="PROSITE" id="PS51722"/>
    </source>
</evidence>